<name>A0ABR2Q4N1_9ROSI</name>
<keyword evidence="2" id="KW-1185">Reference proteome</keyword>
<comment type="caution">
    <text evidence="1">The sequence shown here is derived from an EMBL/GenBank/DDBJ whole genome shotgun (WGS) entry which is preliminary data.</text>
</comment>
<reference evidence="1 2" key="1">
    <citation type="journal article" date="2024" name="G3 (Bethesda)">
        <title>Genome assembly of Hibiscus sabdariffa L. provides insights into metabolisms of medicinal natural products.</title>
        <authorList>
            <person name="Kim T."/>
        </authorList>
    </citation>
    <scope>NUCLEOTIDE SEQUENCE [LARGE SCALE GENOMIC DNA]</scope>
    <source>
        <strain evidence="1">TK-2024</strain>
        <tissue evidence="1">Old leaves</tissue>
    </source>
</reference>
<accession>A0ABR2Q4N1</accession>
<dbReference type="EMBL" id="JBBPBN010000045">
    <property type="protein sequence ID" value="KAK8995636.1"/>
    <property type="molecule type" value="Genomic_DNA"/>
</dbReference>
<protein>
    <submittedName>
        <fullName evidence="1">Uncharacterized protein</fullName>
    </submittedName>
</protein>
<proteinExistence type="predicted"/>
<evidence type="ECO:0000313" key="2">
    <source>
        <dbReference type="Proteomes" id="UP001396334"/>
    </source>
</evidence>
<sequence length="179" mass="20749">MKSGFVDISLLMRDVENLDHLFRWCPSAHAAWLSLVKPDCLIEFFELEFAAWLERNILHPEYFARAETDWSVLFGAVLWSIWLHRNKRIFDPSDIDKEPIVVHARRLTTETTAAVMMKPCFMGRFTTSEHQVSVNFPLDAGCLVLHTDYAVNTLNGTASCLTVVLWSLYSQSMHRWMRV</sequence>
<evidence type="ECO:0000313" key="1">
    <source>
        <dbReference type="EMBL" id="KAK8995636.1"/>
    </source>
</evidence>
<dbReference type="Proteomes" id="UP001396334">
    <property type="component" value="Unassembled WGS sequence"/>
</dbReference>
<organism evidence="1 2">
    <name type="scientific">Hibiscus sabdariffa</name>
    <name type="common">roselle</name>
    <dbReference type="NCBI Taxonomy" id="183260"/>
    <lineage>
        <taxon>Eukaryota</taxon>
        <taxon>Viridiplantae</taxon>
        <taxon>Streptophyta</taxon>
        <taxon>Embryophyta</taxon>
        <taxon>Tracheophyta</taxon>
        <taxon>Spermatophyta</taxon>
        <taxon>Magnoliopsida</taxon>
        <taxon>eudicotyledons</taxon>
        <taxon>Gunneridae</taxon>
        <taxon>Pentapetalae</taxon>
        <taxon>rosids</taxon>
        <taxon>malvids</taxon>
        <taxon>Malvales</taxon>
        <taxon>Malvaceae</taxon>
        <taxon>Malvoideae</taxon>
        <taxon>Hibiscus</taxon>
    </lineage>
</organism>
<gene>
    <name evidence="1" type="ORF">V6N11_075902</name>
</gene>